<reference evidence="2" key="1">
    <citation type="journal article" date="2019" name="Int. J. Syst. Evol. Microbiol.">
        <title>The Global Catalogue of Microorganisms (GCM) 10K type strain sequencing project: providing services to taxonomists for standard genome sequencing and annotation.</title>
        <authorList>
            <consortium name="The Broad Institute Genomics Platform"/>
            <consortium name="The Broad Institute Genome Sequencing Center for Infectious Disease"/>
            <person name="Wu L."/>
            <person name="Ma J."/>
        </authorList>
    </citation>
    <scope>NUCLEOTIDE SEQUENCE [LARGE SCALE GENOMIC DNA]</scope>
    <source>
        <strain evidence="2">CGMCC 1.12404</strain>
    </source>
</reference>
<dbReference type="Proteomes" id="UP000617979">
    <property type="component" value="Unassembled WGS sequence"/>
</dbReference>
<gene>
    <name evidence="1" type="ORF">GCM10007416_25850</name>
</gene>
<comment type="caution">
    <text evidence="1">The sequence shown here is derived from an EMBL/GenBank/DDBJ whole genome shotgun (WGS) entry which is preliminary data.</text>
</comment>
<accession>A0ABQ1GWS5</accession>
<organism evidence="1 2">
    <name type="scientific">Kroppenstedtia guangzhouensis</name>
    <dbReference type="NCBI Taxonomy" id="1274356"/>
    <lineage>
        <taxon>Bacteria</taxon>
        <taxon>Bacillati</taxon>
        <taxon>Bacillota</taxon>
        <taxon>Bacilli</taxon>
        <taxon>Bacillales</taxon>
        <taxon>Thermoactinomycetaceae</taxon>
        <taxon>Kroppenstedtia</taxon>
    </lineage>
</organism>
<sequence length="60" mass="6357">MNTSGCTVSATASTNRQCKDCDEVFKTGLKVVNVPSGVSTRVVKKTFIGRVGFHMGDFGS</sequence>
<proteinExistence type="predicted"/>
<evidence type="ECO:0000313" key="1">
    <source>
        <dbReference type="EMBL" id="GGA51568.1"/>
    </source>
</evidence>
<protein>
    <submittedName>
        <fullName evidence="1">Uncharacterized protein</fullName>
    </submittedName>
</protein>
<evidence type="ECO:0000313" key="2">
    <source>
        <dbReference type="Proteomes" id="UP000617979"/>
    </source>
</evidence>
<keyword evidence="2" id="KW-1185">Reference proteome</keyword>
<name>A0ABQ1GWS5_9BACL</name>
<dbReference type="EMBL" id="BMEX01000010">
    <property type="protein sequence ID" value="GGA51568.1"/>
    <property type="molecule type" value="Genomic_DNA"/>
</dbReference>